<dbReference type="NCBIfam" id="NF038403">
    <property type="entry name" value="perm_prefix_1"/>
    <property type="match status" value="1"/>
</dbReference>
<evidence type="ECO:0000313" key="3">
    <source>
        <dbReference type="Proteomes" id="UP001266357"/>
    </source>
</evidence>
<organism evidence="2 3">
    <name type="scientific">Thalassotalea castellviae</name>
    <dbReference type="NCBI Taxonomy" id="3075612"/>
    <lineage>
        <taxon>Bacteria</taxon>
        <taxon>Pseudomonadati</taxon>
        <taxon>Pseudomonadota</taxon>
        <taxon>Gammaproteobacteria</taxon>
        <taxon>Alteromonadales</taxon>
        <taxon>Colwelliaceae</taxon>
        <taxon>Thalassotalea</taxon>
    </lineage>
</organism>
<protein>
    <submittedName>
        <fullName evidence="2">Permease prefix domain 1-containing protein</fullName>
    </submittedName>
</protein>
<evidence type="ECO:0000313" key="2">
    <source>
        <dbReference type="EMBL" id="MDT0604675.1"/>
    </source>
</evidence>
<sequence length="168" mass="19097">MSSNHFDLSKAVQQWCELVLCHDSIKSKNIEELKDHLYCQIESFQAQGQDDKTAFKLAIAKMGEVETLSNEYEKNRTFFQKLSAFEYGTVGDHARETMSIKSAVIQQSILWAAAIIGTSIMIEEKEQAMSLIFIVLIPLSVANIISLKTDSFAKECRYIKSKISQWFS</sequence>
<dbReference type="Proteomes" id="UP001266357">
    <property type="component" value="Unassembled WGS sequence"/>
</dbReference>
<dbReference type="RefSeq" id="WP_311583228.1">
    <property type="nucleotide sequence ID" value="NZ_JAVRIF010000008.1"/>
</dbReference>
<keyword evidence="1" id="KW-1133">Transmembrane helix</keyword>
<keyword evidence="3" id="KW-1185">Reference proteome</keyword>
<comment type="caution">
    <text evidence="2">The sequence shown here is derived from an EMBL/GenBank/DDBJ whole genome shotgun (WGS) entry which is preliminary data.</text>
</comment>
<evidence type="ECO:0000256" key="1">
    <source>
        <dbReference type="SAM" id="Phobius"/>
    </source>
</evidence>
<feature type="transmembrane region" description="Helical" evidence="1">
    <location>
        <begin position="128"/>
        <end position="147"/>
    </location>
</feature>
<proteinExistence type="predicted"/>
<keyword evidence="1" id="KW-0472">Membrane</keyword>
<reference evidence="2 3" key="1">
    <citation type="submission" date="2023-09" db="EMBL/GenBank/DDBJ databases">
        <authorList>
            <person name="Rey-Velasco X."/>
        </authorList>
    </citation>
    <scope>NUCLEOTIDE SEQUENCE [LARGE SCALE GENOMIC DNA]</scope>
    <source>
        <strain evidence="2 3">W431</strain>
    </source>
</reference>
<gene>
    <name evidence="2" type="ORF">RM573_13780</name>
</gene>
<keyword evidence="1" id="KW-0812">Transmembrane</keyword>
<dbReference type="EMBL" id="JAVRIF010000008">
    <property type="protein sequence ID" value="MDT0604675.1"/>
    <property type="molecule type" value="Genomic_DNA"/>
</dbReference>
<dbReference type="InterPro" id="IPR047928">
    <property type="entry name" value="Perm_prefix_1"/>
</dbReference>
<name>A0ABU3A3C2_9GAMM</name>
<accession>A0ABU3A3C2</accession>